<organism evidence="2 3">
    <name type="scientific">Amycolatopsis sulphurea</name>
    <dbReference type="NCBI Taxonomy" id="76022"/>
    <lineage>
        <taxon>Bacteria</taxon>
        <taxon>Bacillati</taxon>
        <taxon>Actinomycetota</taxon>
        <taxon>Actinomycetes</taxon>
        <taxon>Pseudonocardiales</taxon>
        <taxon>Pseudonocardiaceae</taxon>
        <taxon>Amycolatopsis</taxon>
    </lineage>
</organism>
<reference evidence="2 3" key="1">
    <citation type="submission" date="2017-10" db="EMBL/GenBank/DDBJ databases">
        <title>Sequencing the genomes of 1000 actinobacteria strains.</title>
        <authorList>
            <person name="Klenk H.-P."/>
        </authorList>
    </citation>
    <scope>NUCLEOTIDE SEQUENCE [LARGE SCALE GENOMIC DNA]</scope>
    <source>
        <strain evidence="2 3">DSM 46092</strain>
    </source>
</reference>
<dbReference type="PROSITE" id="PS50943">
    <property type="entry name" value="HTH_CROC1"/>
    <property type="match status" value="1"/>
</dbReference>
<evidence type="ECO:0000313" key="3">
    <source>
        <dbReference type="Proteomes" id="UP000243542"/>
    </source>
</evidence>
<dbReference type="GO" id="GO:0003677">
    <property type="term" value="F:DNA binding"/>
    <property type="evidence" value="ECO:0007669"/>
    <property type="project" value="InterPro"/>
</dbReference>
<sequence>MAKSWKEVKARKEQSDINAGRDVDTARAAASNRTALYVLGHRLGELREHTELTQQDVAERMGVSQPRVSKIEQGDPEVMEIETLRRYVAALGGHLRVVADFSDPASDAAGGETANEVGTLLAL</sequence>
<accession>A0A2A9FEL5</accession>
<dbReference type="SUPFAM" id="SSF47413">
    <property type="entry name" value="lambda repressor-like DNA-binding domains"/>
    <property type="match status" value="1"/>
</dbReference>
<dbReference type="Proteomes" id="UP000243542">
    <property type="component" value="Unassembled WGS sequence"/>
</dbReference>
<dbReference type="CDD" id="cd00093">
    <property type="entry name" value="HTH_XRE"/>
    <property type="match status" value="1"/>
</dbReference>
<protein>
    <submittedName>
        <fullName evidence="2">Helix-turn-helix protein</fullName>
    </submittedName>
</protein>
<comment type="caution">
    <text evidence="2">The sequence shown here is derived from an EMBL/GenBank/DDBJ whole genome shotgun (WGS) entry which is preliminary data.</text>
</comment>
<dbReference type="AlphaFoldDB" id="A0A2A9FEL5"/>
<dbReference type="EMBL" id="PDJK01000002">
    <property type="protein sequence ID" value="PFG48869.1"/>
    <property type="molecule type" value="Genomic_DNA"/>
</dbReference>
<evidence type="ECO:0000259" key="1">
    <source>
        <dbReference type="PROSITE" id="PS50943"/>
    </source>
</evidence>
<name>A0A2A9FEL5_9PSEU</name>
<dbReference type="InterPro" id="IPR001387">
    <property type="entry name" value="Cro/C1-type_HTH"/>
</dbReference>
<feature type="domain" description="HTH cro/C1-type" evidence="1">
    <location>
        <begin position="45"/>
        <end position="74"/>
    </location>
</feature>
<dbReference type="Pfam" id="PF13560">
    <property type="entry name" value="HTH_31"/>
    <property type="match status" value="1"/>
</dbReference>
<dbReference type="RefSeq" id="WP_098515018.1">
    <property type="nucleotide sequence ID" value="NZ_JBIAKZ010000001.1"/>
</dbReference>
<gene>
    <name evidence="2" type="ORF">ATK36_3985</name>
</gene>
<dbReference type="InterPro" id="IPR010982">
    <property type="entry name" value="Lambda_DNA-bd_dom_sf"/>
</dbReference>
<proteinExistence type="predicted"/>
<dbReference type="SMART" id="SM00530">
    <property type="entry name" value="HTH_XRE"/>
    <property type="match status" value="1"/>
</dbReference>
<keyword evidence="3" id="KW-1185">Reference proteome</keyword>
<evidence type="ECO:0000313" key="2">
    <source>
        <dbReference type="EMBL" id="PFG48869.1"/>
    </source>
</evidence>
<dbReference type="Gene3D" id="1.10.260.40">
    <property type="entry name" value="lambda repressor-like DNA-binding domains"/>
    <property type="match status" value="1"/>
</dbReference>